<evidence type="ECO:0000256" key="2">
    <source>
        <dbReference type="PROSITE-ProRule" id="PRU00176"/>
    </source>
</evidence>
<dbReference type="CDD" id="cd12276">
    <property type="entry name" value="RRM2_MEI2_EAR1_like"/>
    <property type="match status" value="1"/>
</dbReference>
<dbReference type="InterPro" id="IPR034453">
    <property type="entry name" value="MEI2-like_RRM1"/>
</dbReference>
<dbReference type="OMA" id="ECITEGE"/>
<feature type="region of interest" description="Disordered" evidence="3">
    <location>
        <begin position="1"/>
        <end position="57"/>
    </location>
</feature>
<dbReference type="Pfam" id="PF00076">
    <property type="entry name" value="RRM_1"/>
    <property type="match status" value="1"/>
</dbReference>
<name>G7E7V7_MIXOS</name>
<feature type="region of interest" description="Disordered" evidence="3">
    <location>
        <begin position="525"/>
        <end position="545"/>
    </location>
</feature>
<dbReference type="RefSeq" id="XP_014567080.1">
    <property type="nucleotide sequence ID" value="XM_014711594.1"/>
</dbReference>
<evidence type="ECO:0000259" key="4">
    <source>
        <dbReference type="PROSITE" id="PS50102"/>
    </source>
</evidence>
<dbReference type="EMBL" id="BABT02000165">
    <property type="protein sequence ID" value="GAA98917.1"/>
    <property type="molecule type" value="Genomic_DNA"/>
</dbReference>
<feature type="compositionally biased region" description="Basic and acidic residues" evidence="3">
    <location>
        <begin position="133"/>
        <end position="142"/>
    </location>
</feature>
<feature type="domain" description="RRM" evidence="4">
    <location>
        <begin position="232"/>
        <end position="305"/>
    </location>
</feature>
<evidence type="ECO:0000256" key="1">
    <source>
        <dbReference type="ARBA" id="ARBA00022884"/>
    </source>
</evidence>
<dbReference type="GO" id="GO:0003723">
    <property type="term" value="F:RNA binding"/>
    <property type="evidence" value="ECO:0007669"/>
    <property type="project" value="UniProtKB-UniRule"/>
</dbReference>
<feature type="compositionally biased region" description="Pro residues" evidence="3">
    <location>
        <begin position="482"/>
        <end position="494"/>
    </location>
</feature>
<reference evidence="5 6" key="1">
    <citation type="journal article" date="2011" name="J. Gen. Appl. Microbiol.">
        <title>Draft genome sequencing of the enigmatic basidiomycete Mixia osmundae.</title>
        <authorList>
            <person name="Nishida H."/>
            <person name="Nagatsuka Y."/>
            <person name="Sugiyama J."/>
        </authorList>
    </citation>
    <scope>NUCLEOTIDE SEQUENCE [LARGE SCALE GENOMIC DNA]</scope>
    <source>
        <strain evidence="6">CBS 9802 / IAM 14324 / JCM 22182 / KY 12970</strain>
    </source>
</reference>
<comment type="caution">
    <text evidence="5">The sequence shown here is derived from an EMBL/GenBank/DDBJ whole genome shotgun (WGS) entry which is preliminary data.</text>
</comment>
<accession>G7E7V7</accession>
<reference evidence="5 6" key="2">
    <citation type="journal article" date="2012" name="Open Biol.">
        <title>Characteristics of nucleosomes and linker DNA regions on the genome of the basidiomycete Mixia osmundae revealed by mono- and dinucleosome mapping.</title>
        <authorList>
            <person name="Nishida H."/>
            <person name="Kondo S."/>
            <person name="Matsumoto T."/>
            <person name="Suzuki Y."/>
            <person name="Yoshikawa H."/>
            <person name="Taylor T.D."/>
            <person name="Sugiyama J."/>
        </authorList>
    </citation>
    <scope>NUCLEOTIDE SEQUENCE [LARGE SCALE GENOMIC DNA]</scope>
    <source>
        <strain evidence="6">CBS 9802 / IAM 14324 / JCM 22182 / KY 12970</strain>
    </source>
</reference>
<feature type="compositionally biased region" description="Pro residues" evidence="3">
    <location>
        <begin position="17"/>
        <end position="34"/>
    </location>
</feature>
<dbReference type="AlphaFoldDB" id="G7E7V7"/>
<organism evidence="5 6">
    <name type="scientific">Mixia osmundae (strain CBS 9802 / IAM 14324 / JCM 22182 / KY 12970)</name>
    <dbReference type="NCBI Taxonomy" id="764103"/>
    <lineage>
        <taxon>Eukaryota</taxon>
        <taxon>Fungi</taxon>
        <taxon>Dikarya</taxon>
        <taxon>Basidiomycota</taxon>
        <taxon>Pucciniomycotina</taxon>
        <taxon>Mixiomycetes</taxon>
        <taxon>Mixiales</taxon>
        <taxon>Mixiaceae</taxon>
        <taxon>Mixia</taxon>
    </lineage>
</organism>
<dbReference type="CDD" id="cd12524">
    <property type="entry name" value="RRM1_MEI2_like"/>
    <property type="match status" value="1"/>
</dbReference>
<feature type="region of interest" description="Disordered" evidence="3">
    <location>
        <begin position="402"/>
        <end position="437"/>
    </location>
</feature>
<dbReference type="SMART" id="SM00360">
    <property type="entry name" value="RRM"/>
    <property type="match status" value="2"/>
</dbReference>
<evidence type="ECO:0000313" key="5">
    <source>
        <dbReference type="EMBL" id="GAA98917.1"/>
    </source>
</evidence>
<dbReference type="PANTHER" id="PTHR23189">
    <property type="entry name" value="RNA RECOGNITION MOTIF-CONTAINING"/>
    <property type="match status" value="1"/>
</dbReference>
<dbReference type="eggNOG" id="KOG4660">
    <property type="taxonomic scope" value="Eukaryota"/>
</dbReference>
<protein>
    <recommendedName>
        <fullName evidence="4">RRM domain-containing protein</fullName>
    </recommendedName>
</protein>
<evidence type="ECO:0000313" key="6">
    <source>
        <dbReference type="Proteomes" id="UP000009131"/>
    </source>
</evidence>
<proteinExistence type="predicted"/>
<dbReference type="InterPro" id="IPR000504">
    <property type="entry name" value="RRM_dom"/>
</dbReference>
<feature type="region of interest" description="Disordered" evidence="3">
    <location>
        <begin position="75"/>
        <end position="231"/>
    </location>
</feature>
<feature type="compositionally biased region" description="Low complexity" evidence="3">
    <location>
        <begin position="75"/>
        <end position="85"/>
    </location>
</feature>
<dbReference type="Proteomes" id="UP000009131">
    <property type="component" value="Unassembled WGS sequence"/>
</dbReference>
<dbReference type="InterPro" id="IPR035979">
    <property type="entry name" value="RBD_domain_sf"/>
</dbReference>
<dbReference type="PROSITE" id="PS50102">
    <property type="entry name" value="RRM"/>
    <property type="match status" value="1"/>
</dbReference>
<feature type="region of interest" description="Disordered" evidence="3">
    <location>
        <begin position="462"/>
        <end position="494"/>
    </location>
</feature>
<dbReference type="SUPFAM" id="SSF54928">
    <property type="entry name" value="RNA-binding domain, RBD"/>
    <property type="match status" value="1"/>
</dbReference>
<evidence type="ECO:0000256" key="3">
    <source>
        <dbReference type="SAM" id="MobiDB-lite"/>
    </source>
</evidence>
<dbReference type="Gene3D" id="3.30.70.330">
    <property type="match status" value="2"/>
</dbReference>
<dbReference type="InParanoid" id="G7E7V7"/>
<keyword evidence="1 2" id="KW-0694">RNA-binding</keyword>
<keyword evidence="6" id="KW-1185">Reference proteome</keyword>
<gene>
    <name evidence="5" type="primary">Mo05605</name>
    <name evidence="5" type="ORF">E5Q_05605</name>
</gene>
<sequence length="559" mass="59396">MSNQFDPFHGYSGNPSQGPPPNNGPPGGYGPPPSQQRGMMPPNNQFVPQGGPGAMLAGLNPQQLAELFNAFQQQQGGNNGYMNPGFAPPPSHQGGYMNQSIGMPGGPAHSPGQMPYGAPQHQMPFNSGYGGPREPEPYRRGDPMGPQPGYGARGGRNEASMGPGPVRNVRGGPGLGPSGPSGPYDRRRSLSPPRRGYGPGTDFGPPPTRDRREGAAPAMSPNDPRNRERPGRTLFVRSVKYDTKPQDIRDMFERFGEIRSFYDIIGKRGMAFVSYYDLRAAQMAKERLQGTQLQGRPIDVHFGVPRDEDRKKACQRDDNQGTLFLTVTGAQQPIDDAALGQMFGQFGDLRDILPSGANPHQRFIEYFDARGAETAFDKLKDTPFLGGTLDLKYAWDYSAPAPPSRMPETQMGAPRPNAPLRPGEHNGYNSPHQQGAPMPSMNGRLEQAHKVQELLASLAPGGANGLPAGMPAPPQQSAYQSGPPPMSSPVAPAPAPAPAPAAAVPAPAAIPPALQALLDKANGSLNKTATPSITQATKPPASTATPDVNALLAMLAKRN</sequence>
<dbReference type="HOGENOM" id="CLU_487519_0_0_1"/>
<dbReference type="OrthoDB" id="439808at2759"/>
<dbReference type="InterPro" id="IPR012677">
    <property type="entry name" value="Nucleotide-bd_a/b_plait_sf"/>
</dbReference>